<dbReference type="AlphaFoldDB" id="A0A836LJ75"/>
<protein>
    <recommendedName>
        <fullName evidence="3">CHASE domain-containing protein</fullName>
    </recommendedName>
</protein>
<feature type="domain" description="CHASE" evidence="3">
    <location>
        <begin position="147"/>
        <end position="327"/>
    </location>
</feature>
<comment type="caution">
    <text evidence="4">The sequence shown here is derived from an EMBL/GenBank/DDBJ whole genome shotgun (WGS) entry which is preliminary data.</text>
</comment>
<feature type="compositionally biased region" description="Low complexity" evidence="1">
    <location>
        <begin position="598"/>
        <end position="609"/>
    </location>
</feature>
<dbReference type="GO" id="GO:0003824">
    <property type="term" value="F:catalytic activity"/>
    <property type="evidence" value="ECO:0007669"/>
    <property type="project" value="UniProtKB-ARBA"/>
</dbReference>
<keyword evidence="2" id="KW-1133">Transmembrane helix</keyword>
<evidence type="ECO:0000259" key="3">
    <source>
        <dbReference type="PROSITE" id="PS50839"/>
    </source>
</evidence>
<dbReference type="PROSITE" id="PS50839">
    <property type="entry name" value="CHASE"/>
    <property type="match status" value="1"/>
</dbReference>
<feature type="region of interest" description="Disordered" evidence="1">
    <location>
        <begin position="590"/>
        <end position="611"/>
    </location>
</feature>
<evidence type="ECO:0000256" key="2">
    <source>
        <dbReference type="SAM" id="Phobius"/>
    </source>
</evidence>
<dbReference type="InterPro" id="IPR006189">
    <property type="entry name" value="CHASE_dom"/>
</dbReference>
<feature type="region of interest" description="Disordered" evidence="1">
    <location>
        <begin position="644"/>
        <end position="663"/>
    </location>
</feature>
<proteinExistence type="predicted"/>
<feature type="compositionally biased region" description="Low complexity" evidence="1">
    <location>
        <begin position="985"/>
        <end position="997"/>
    </location>
</feature>
<evidence type="ECO:0000313" key="5">
    <source>
        <dbReference type="Proteomes" id="UP000674318"/>
    </source>
</evidence>
<feature type="transmembrane region" description="Helical" evidence="2">
    <location>
        <begin position="28"/>
        <end position="53"/>
    </location>
</feature>
<feature type="compositionally biased region" description="Polar residues" evidence="1">
    <location>
        <begin position="648"/>
        <end position="659"/>
    </location>
</feature>
<name>A0A836LJ75_9TRYP</name>
<accession>A0A836LJ75</accession>
<organism evidence="4 5">
    <name type="scientific">Porcisia hertigi</name>
    <dbReference type="NCBI Taxonomy" id="2761500"/>
    <lineage>
        <taxon>Eukaryota</taxon>
        <taxon>Discoba</taxon>
        <taxon>Euglenozoa</taxon>
        <taxon>Kinetoplastea</taxon>
        <taxon>Metakinetoplastina</taxon>
        <taxon>Trypanosomatida</taxon>
        <taxon>Trypanosomatidae</taxon>
        <taxon>Leishmaniinae</taxon>
        <taxon>Porcisia</taxon>
    </lineage>
</organism>
<dbReference type="OrthoDB" id="272956at2759"/>
<dbReference type="RefSeq" id="XP_067759141.1">
    <property type="nucleotide sequence ID" value="XM_067902782.1"/>
</dbReference>
<dbReference type="KEGG" id="phet:94292859"/>
<dbReference type="EMBL" id="JAFJZO010000009">
    <property type="protein sequence ID" value="KAG5510537.1"/>
    <property type="molecule type" value="Genomic_DNA"/>
</dbReference>
<dbReference type="Proteomes" id="UP000674318">
    <property type="component" value="Unassembled WGS sequence"/>
</dbReference>
<keyword evidence="5" id="KW-1185">Reference proteome</keyword>
<evidence type="ECO:0000256" key="1">
    <source>
        <dbReference type="SAM" id="MobiDB-lite"/>
    </source>
</evidence>
<keyword evidence="2" id="KW-0812">Transmembrane</keyword>
<keyword evidence="2" id="KW-0472">Membrane</keyword>
<sequence>MKKMFHTPTGNSAVDEENNKRHAKRYRVYLIILAVWIALLLNLLTILTPILVLQRRDSKLRHEYQNLETKMANNCTTRFRDTILGAISAVYGVEGYIMGNMKSLPDLHESAAERTAGQNFSKWYTYAKLLAFPAPHVSLLATAPGGVILQVYPQSGEDKVAGLDFLHDQNDRLMRSHGTYPKRIDVWTIINSGDLTFTGPYKDQGLWNLDVDEGSGGTERWWVEVMQPIYAANPTSTISEDTFWGFGIALLNANSLMEKNGFPKDMVDNSMEFVIYTTSTSPDKCEVILASAEFNGERDCYTPQMQSFLSEATIRDVLREQLSWRIALKSTKRVNKLTSGLRNMIICASVMSVSVLLVMSIFLISWCTQVYDGTVHAPRMPPFAMLTIGPRRGEELWDLAADQMVEVTERLSHVLAWQMVRHRAYQIQQVHPLTTSYVTRSVATAVQMAFSIIEELHNSPIDDPLRRLLGDEGSLLMSYAVHWCTDATVRVEAMGGGFRYAGPDVVYGGRMWVFAAPNLVTVSPAALPSATRMPHVKSKLFDSVFLRGVMARQDLYIVTDTANHRLKEAEILAMHQVRRVREAKLQYAADEEEEEELGNSNSSSSSSSNVHRHRLITSYQQTGYDSSVSDGDSLMEPVANTFGADVATGNSSRSDSTPRVRSKGGAPLVVAAARKADHENNEAAVCSVPTAIVVPTTTATGKAVEMTLVEPPAPLLQPVPAGGTLRVRRGQHNSGSAIAVANALEHPDVLPTNPLVVVPPSVTVTAVAHRLSGGLSGVIGTASSSTSLSSDESITLRHPNIVAAYANDNPLAHDMNATAVTSKAGTFPGNITGPSSEGVQGAAGGTLSSAITSTNSEGSFELQRNAQFMDSFSSDLLLRPAISSKSDGLLRAVFDRQAVALDVSYDSVRVLVYYFYFSYKILFRPLAAPELHNIYRRLMASFGVPHQGILEHLAARCAIRFLQRHEEKQTLLWDQQHRLQAHARSASASTSTSADSDNSPGSTH</sequence>
<reference evidence="4 5" key="1">
    <citation type="submission" date="2021-02" db="EMBL/GenBank/DDBJ databases">
        <title>Porcisia hertigi Genome sequencing and assembly.</title>
        <authorList>
            <person name="Almutairi H."/>
            <person name="Gatherer D."/>
        </authorList>
    </citation>
    <scope>NUCLEOTIDE SEQUENCE [LARGE SCALE GENOMIC DNA]</scope>
    <source>
        <strain evidence="4 5">C119</strain>
    </source>
</reference>
<dbReference type="GeneID" id="94292859"/>
<evidence type="ECO:0000313" key="4">
    <source>
        <dbReference type="EMBL" id="KAG5510537.1"/>
    </source>
</evidence>
<gene>
    <name evidence="4" type="ORF">JKF63_06834</name>
</gene>
<feature type="region of interest" description="Disordered" evidence="1">
    <location>
        <begin position="983"/>
        <end position="1004"/>
    </location>
</feature>